<dbReference type="SUPFAM" id="SSF47113">
    <property type="entry name" value="Histone-fold"/>
    <property type="match status" value="1"/>
</dbReference>
<keyword evidence="2" id="KW-0805">Transcription regulation</keyword>
<keyword evidence="4" id="KW-0804">Transcription</keyword>
<evidence type="ECO:0000256" key="6">
    <source>
        <dbReference type="ARBA" id="ARBA00038129"/>
    </source>
</evidence>
<dbReference type="GO" id="GO:0003677">
    <property type="term" value="F:DNA binding"/>
    <property type="evidence" value="ECO:0007669"/>
    <property type="project" value="UniProtKB-KW"/>
</dbReference>
<keyword evidence="9" id="KW-1185">Reference proteome</keyword>
<gene>
    <name evidence="8" type="ORF">ILEXP_LOCUS27222</name>
</gene>
<dbReference type="EMBL" id="CAUOFW020003204">
    <property type="protein sequence ID" value="CAK9158569.1"/>
    <property type="molecule type" value="Genomic_DNA"/>
</dbReference>
<dbReference type="InterPro" id="IPR050568">
    <property type="entry name" value="Transcr_DNA_Rep_Reg"/>
</dbReference>
<dbReference type="PANTHER" id="PTHR10252">
    <property type="entry name" value="HISTONE-LIKE TRANSCRIPTION FACTOR CCAAT-RELATED"/>
    <property type="match status" value="1"/>
</dbReference>
<dbReference type="InterPro" id="IPR009072">
    <property type="entry name" value="Histone-fold"/>
</dbReference>
<dbReference type="InterPro" id="IPR007125">
    <property type="entry name" value="H2A/H2B/H3"/>
</dbReference>
<dbReference type="AlphaFoldDB" id="A0ABC8SN41"/>
<dbReference type="Pfam" id="PF00125">
    <property type="entry name" value="Histone"/>
    <property type="match status" value="1"/>
</dbReference>
<evidence type="ECO:0000256" key="5">
    <source>
        <dbReference type="ARBA" id="ARBA00023242"/>
    </source>
</evidence>
<accession>A0ABC8SN41</accession>
<dbReference type="PANTHER" id="PTHR10252:SF124">
    <property type="entry name" value="NUCLEAR TRANSCRIPTION FACTOR Y SUBUNIT C-10"/>
    <property type="match status" value="1"/>
</dbReference>
<comment type="subcellular location">
    <subcellularLocation>
        <location evidence="1">Nucleus</location>
    </subcellularLocation>
</comment>
<organism evidence="8 9">
    <name type="scientific">Ilex paraguariensis</name>
    <name type="common">yerba mate</name>
    <dbReference type="NCBI Taxonomy" id="185542"/>
    <lineage>
        <taxon>Eukaryota</taxon>
        <taxon>Viridiplantae</taxon>
        <taxon>Streptophyta</taxon>
        <taxon>Embryophyta</taxon>
        <taxon>Tracheophyta</taxon>
        <taxon>Spermatophyta</taxon>
        <taxon>Magnoliopsida</taxon>
        <taxon>eudicotyledons</taxon>
        <taxon>Gunneridae</taxon>
        <taxon>Pentapetalae</taxon>
        <taxon>asterids</taxon>
        <taxon>campanulids</taxon>
        <taxon>Aquifoliales</taxon>
        <taxon>Aquifoliaceae</taxon>
        <taxon>Ilex</taxon>
    </lineage>
</organism>
<comment type="caution">
    <text evidence="8">The sequence shown here is derived from an EMBL/GenBank/DDBJ whole genome shotgun (WGS) entry which is preliminary data.</text>
</comment>
<evidence type="ECO:0000313" key="8">
    <source>
        <dbReference type="EMBL" id="CAK9158569.1"/>
    </source>
</evidence>
<dbReference type="FunFam" id="1.10.20.10:FF:000006">
    <property type="entry name" value="Nuclear transcription factor Y subunit gamma"/>
    <property type="match status" value="1"/>
</dbReference>
<evidence type="ECO:0000256" key="4">
    <source>
        <dbReference type="ARBA" id="ARBA00023163"/>
    </source>
</evidence>
<dbReference type="Gene3D" id="1.10.20.10">
    <property type="entry name" value="Histone, subunit A"/>
    <property type="match status" value="1"/>
</dbReference>
<proteinExistence type="inferred from homology"/>
<evidence type="ECO:0000256" key="3">
    <source>
        <dbReference type="ARBA" id="ARBA00023125"/>
    </source>
</evidence>
<comment type="similarity">
    <text evidence="6">Belongs to the NFYC/HAP5 subunit family.</text>
</comment>
<evidence type="ECO:0000256" key="2">
    <source>
        <dbReference type="ARBA" id="ARBA00023015"/>
    </source>
</evidence>
<sequence length="250" mass="29015">MDLNKTIEFSTSSASVPEQDSQMHNFMSMPAAFMSPNNHQQYVKDGEAARNHRFKQLLKQNMQLFWNHRLYEIRSASEFRTHHRLPLARVKKIMKADEGVKMISADTPVLFAKACELFILELTLRSWLHTDENKRRTLQRCDIARAIRNEKLLDFLADAVPLDHKLLQEEVTRSRSEGNESHHPATRTHLPMANLNSAYIMRNQEISQQFVIQPSEYQAGSKMHMYESKLKVMCPWETAATEISKKGMLS</sequence>
<dbReference type="Proteomes" id="UP001642360">
    <property type="component" value="Unassembled WGS sequence"/>
</dbReference>
<evidence type="ECO:0000256" key="1">
    <source>
        <dbReference type="ARBA" id="ARBA00004123"/>
    </source>
</evidence>
<reference evidence="8 9" key="1">
    <citation type="submission" date="2024-02" db="EMBL/GenBank/DDBJ databases">
        <authorList>
            <person name="Vignale AGUSTIN F."/>
            <person name="Sosa J E."/>
            <person name="Modenutti C."/>
        </authorList>
    </citation>
    <scope>NUCLEOTIDE SEQUENCE [LARGE SCALE GENOMIC DNA]</scope>
</reference>
<name>A0ABC8SN41_9AQUA</name>
<feature type="domain" description="Core Histone H2A/H2B/H3" evidence="7">
    <location>
        <begin position="79"/>
        <end position="148"/>
    </location>
</feature>
<keyword evidence="5" id="KW-0539">Nucleus</keyword>
<keyword evidence="3" id="KW-0238">DNA-binding</keyword>
<evidence type="ECO:0000313" key="9">
    <source>
        <dbReference type="Proteomes" id="UP001642360"/>
    </source>
</evidence>
<dbReference type="CDD" id="cd22908">
    <property type="entry name" value="HFD_NFYC-like"/>
    <property type="match status" value="1"/>
</dbReference>
<dbReference type="GO" id="GO:0005634">
    <property type="term" value="C:nucleus"/>
    <property type="evidence" value="ECO:0007669"/>
    <property type="project" value="UniProtKB-SubCell"/>
</dbReference>
<evidence type="ECO:0000259" key="7">
    <source>
        <dbReference type="Pfam" id="PF00125"/>
    </source>
</evidence>
<protein>
    <recommendedName>
        <fullName evidence="7">Core Histone H2A/H2B/H3 domain-containing protein</fullName>
    </recommendedName>
</protein>